<evidence type="ECO:0000256" key="3">
    <source>
        <dbReference type="ARBA" id="ARBA00023315"/>
    </source>
</evidence>
<accession>A0A1G2AUU3</accession>
<evidence type="ECO:0000256" key="2">
    <source>
        <dbReference type="ARBA" id="ARBA00022741"/>
    </source>
</evidence>
<dbReference type="PROSITE" id="PS50975">
    <property type="entry name" value="ATP_GRASP"/>
    <property type="match status" value="1"/>
</dbReference>
<feature type="domain" description="ATP-grasp" evidence="6">
    <location>
        <begin position="9"/>
        <end position="211"/>
    </location>
</feature>
<dbReference type="PIRSF" id="PIRSF001554">
    <property type="entry name" value="SucCS_beta"/>
    <property type="match status" value="1"/>
</dbReference>
<dbReference type="Proteomes" id="UP000177165">
    <property type="component" value="Unassembled WGS sequence"/>
</dbReference>
<evidence type="ECO:0000256" key="4">
    <source>
        <dbReference type="ARBA" id="ARBA00047593"/>
    </source>
</evidence>
<organism evidence="7 8">
    <name type="scientific">Candidatus Kerfeldbacteria bacterium RIFCSPHIGHO2_02_FULL_42_14</name>
    <dbReference type="NCBI Taxonomy" id="1798540"/>
    <lineage>
        <taxon>Bacteria</taxon>
        <taxon>Candidatus Kerfeldiibacteriota</taxon>
    </lineage>
</organism>
<dbReference type="GO" id="GO:0042709">
    <property type="term" value="C:succinate-CoA ligase complex"/>
    <property type="evidence" value="ECO:0007669"/>
    <property type="project" value="TreeGrafter"/>
</dbReference>
<evidence type="ECO:0000259" key="6">
    <source>
        <dbReference type="PROSITE" id="PS50975"/>
    </source>
</evidence>
<sequence length="393" mass="44451">MNLYEFEGKNLFQKYKIPVPTGRMITEETKDITWEQFPCVVKAQVQSGKRGKNGGILFAKNKQELEQHIQTLLGKKICNDEVWYLLIEEKIPLKQEYYLSITYNTQKRVPTLLFATAGGMGIEEENAVLSLDINPLRILESFRVRALLKQAGVKGKDLLMIEDIAKRLFRIFEQEDARLVEINPLAKTEDGRFMALDAKIALDEDAGFRHDWKNFPERTTLGRRLTERERAVRNIDQGEFYYRGTAGKYIEIDGDIACLFSGGGASISMMDTLYALGQKPSNYTEYSGNPPREKVQALTNIVLSKPGLKGIWVVGGVANFTHIGETMAGIADALRVLKPKVPIVIRRAGPHEDEGKKIMENVAKECHLNLKWFGREISMGKSAKVLVDMIHKL</sequence>
<dbReference type="InterPro" id="IPR032263">
    <property type="entry name" value="Citrate-bd"/>
</dbReference>
<proteinExistence type="predicted"/>
<name>A0A1G2AUU3_9BACT</name>
<dbReference type="GO" id="GO:0006104">
    <property type="term" value="P:succinyl-CoA metabolic process"/>
    <property type="evidence" value="ECO:0007669"/>
    <property type="project" value="TreeGrafter"/>
</dbReference>
<dbReference type="InterPro" id="IPR016102">
    <property type="entry name" value="Succinyl-CoA_synth-like"/>
</dbReference>
<dbReference type="InterPro" id="IPR013650">
    <property type="entry name" value="ATP-grasp_succ-CoA_synth-type"/>
</dbReference>
<dbReference type="GO" id="GO:0006099">
    <property type="term" value="P:tricarboxylic acid cycle"/>
    <property type="evidence" value="ECO:0007669"/>
    <property type="project" value="InterPro"/>
</dbReference>
<reference evidence="7 8" key="1">
    <citation type="journal article" date="2016" name="Nat. Commun.">
        <title>Thousands of microbial genomes shed light on interconnected biogeochemical processes in an aquifer system.</title>
        <authorList>
            <person name="Anantharaman K."/>
            <person name="Brown C.T."/>
            <person name="Hug L.A."/>
            <person name="Sharon I."/>
            <person name="Castelle C.J."/>
            <person name="Probst A.J."/>
            <person name="Thomas B.C."/>
            <person name="Singh A."/>
            <person name="Wilkins M.J."/>
            <person name="Karaoz U."/>
            <person name="Brodie E.L."/>
            <person name="Williams K.H."/>
            <person name="Hubbard S.S."/>
            <person name="Banfield J.F."/>
        </authorList>
    </citation>
    <scope>NUCLEOTIDE SEQUENCE [LARGE SCALE GENOMIC DNA]</scope>
</reference>
<dbReference type="GO" id="GO:0005829">
    <property type="term" value="C:cytosol"/>
    <property type="evidence" value="ECO:0007669"/>
    <property type="project" value="TreeGrafter"/>
</dbReference>
<dbReference type="AlphaFoldDB" id="A0A1G2AUU3"/>
<gene>
    <name evidence="7" type="ORF">A3B74_01740</name>
</gene>
<dbReference type="SUPFAM" id="SSF56059">
    <property type="entry name" value="Glutathione synthetase ATP-binding domain-like"/>
    <property type="match status" value="1"/>
</dbReference>
<dbReference type="Pfam" id="PF16114">
    <property type="entry name" value="Citrate_bind"/>
    <property type="match status" value="1"/>
</dbReference>
<dbReference type="Pfam" id="PF08442">
    <property type="entry name" value="ATP-grasp_2"/>
    <property type="match status" value="1"/>
</dbReference>
<evidence type="ECO:0000256" key="1">
    <source>
        <dbReference type="ARBA" id="ARBA00022598"/>
    </source>
</evidence>
<dbReference type="GO" id="GO:0004775">
    <property type="term" value="F:succinate-CoA ligase (ADP-forming) activity"/>
    <property type="evidence" value="ECO:0007669"/>
    <property type="project" value="TreeGrafter"/>
</dbReference>
<dbReference type="GO" id="GO:0003878">
    <property type="term" value="F:ATP citrate synthase activity"/>
    <property type="evidence" value="ECO:0007669"/>
    <property type="project" value="UniProtKB-EC"/>
</dbReference>
<keyword evidence="2 5" id="KW-0547">Nucleotide-binding</keyword>
<protein>
    <recommendedName>
        <fullName evidence="6">ATP-grasp domain-containing protein</fullName>
    </recommendedName>
</protein>
<dbReference type="Gene3D" id="3.30.1490.20">
    <property type="entry name" value="ATP-grasp fold, A domain"/>
    <property type="match status" value="1"/>
</dbReference>
<dbReference type="GO" id="GO:0046872">
    <property type="term" value="F:metal ion binding"/>
    <property type="evidence" value="ECO:0007669"/>
    <property type="project" value="InterPro"/>
</dbReference>
<dbReference type="PANTHER" id="PTHR11815:SF10">
    <property type="entry name" value="SUCCINATE--COA LIGASE [GDP-FORMING] SUBUNIT BETA, MITOCHONDRIAL"/>
    <property type="match status" value="1"/>
</dbReference>
<evidence type="ECO:0000313" key="7">
    <source>
        <dbReference type="EMBL" id="OGY79747.1"/>
    </source>
</evidence>
<dbReference type="InterPro" id="IPR005809">
    <property type="entry name" value="Succ_CoA_ligase-like_bsu"/>
</dbReference>
<evidence type="ECO:0000256" key="5">
    <source>
        <dbReference type="PROSITE-ProRule" id="PRU00409"/>
    </source>
</evidence>
<dbReference type="InterPro" id="IPR011761">
    <property type="entry name" value="ATP-grasp"/>
</dbReference>
<evidence type="ECO:0000313" key="8">
    <source>
        <dbReference type="Proteomes" id="UP000177165"/>
    </source>
</evidence>
<keyword evidence="5" id="KW-0067">ATP-binding</keyword>
<dbReference type="GO" id="GO:0005524">
    <property type="term" value="F:ATP binding"/>
    <property type="evidence" value="ECO:0007669"/>
    <property type="project" value="UniProtKB-UniRule"/>
</dbReference>
<dbReference type="Gene3D" id="3.40.50.261">
    <property type="entry name" value="Succinyl-CoA synthetase domains"/>
    <property type="match status" value="1"/>
</dbReference>
<keyword evidence="1" id="KW-0436">Ligase</keyword>
<keyword evidence="3" id="KW-0012">Acyltransferase</keyword>
<dbReference type="EMBL" id="MHKB01000007">
    <property type="protein sequence ID" value="OGY79747.1"/>
    <property type="molecule type" value="Genomic_DNA"/>
</dbReference>
<keyword evidence="3" id="KW-0808">Transferase</keyword>
<dbReference type="InterPro" id="IPR013815">
    <property type="entry name" value="ATP_grasp_subdomain_1"/>
</dbReference>
<comment type="catalytic activity">
    <reaction evidence="4">
        <text>oxaloacetate + acetyl-CoA + ADP + phosphate = citrate + ATP + CoA</text>
        <dbReference type="Rhea" id="RHEA:21160"/>
        <dbReference type="ChEBI" id="CHEBI:16452"/>
        <dbReference type="ChEBI" id="CHEBI:16947"/>
        <dbReference type="ChEBI" id="CHEBI:30616"/>
        <dbReference type="ChEBI" id="CHEBI:43474"/>
        <dbReference type="ChEBI" id="CHEBI:57287"/>
        <dbReference type="ChEBI" id="CHEBI:57288"/>
        <dbReference type="ChEBI" id="CHEBI:456216"/>
        <dbReference type="EC" id="2.3.3.8"/>
    </reaction>
</comment>
<dbReference type="Gene3D" id="3.30.470.20">
    <property type="entry name" value="ATP-grasp fold, B domain"/>
    <property type="match status" value="1"/>
</dbReference>
<dbReference type="STRING" id="1798540.A3B74_01740"/>
<dbReference type="SUPFAM" id="SSF52210">
    <property type="entry name" value="Succinyl-CoA synthetase domains"/>
    <property type="match status" value="1"/>
</dbReference>
<dbReference type="PANTHER" id="PTHR11815">
    <property type="entry name" value="SUCCINYL-COA SYNTHETASE BETA CHAIN"/>
    <property type="match status" value="1"/>
</dbReference>
<comment type="caution">
    <text evidence="7">The sequence shown here is derived from an EMBL/GenBank/DDBJ whole genome shotgun (WGS) entry which is preliminary data.</text>
</comment>